<dbReference type="Proteomes" id="UP000252519">
    <property type="component" value="Unassembled WGS sequence"/>
</dbReference>
<name>A0A368GL05_ANCCA</name>
<evidence type="ECO:0000256" key="1">
    <source>
        <dbReference type="ARBA" id="ARBA00004141"/>
    </source>
</evidence>
<evidence type="ECO:0000313" key="6">
    <source>
        <dbReference type="EMBL" id="RCN45046.1"/>
    </source>
</evidence>
<comment type="caution">
    <text evidence="6">The sequence shown here is derived from an EMBL/GenBank/DDBJ whole genome shotgun (WGS) entry which is preliminary data.</text>
</comment>
<dbReference type="PANTHER" id="PTHR23423">
    <property type="entry name" value="ORGANIC SOLUTE TRANSPORTER-RELATED"/>
    <property type="match status" value="1"/>
</dbReference>
<protein>
    <submittedName>
        <fullName evidence="6">Organic solute transporter alpha-like protein W01D2.5 family protein</fullName>
    </submittedName>
</protein>
<gene>
    <name evidence="6" type="ORF">ANCCAN_08979</name>
</gene>
<dbReference type="SMART" id="SM01417">
    <property type="entry name" value="Solute_trans_a"/>
    <property type="match status" value="1"/>
</dbReference>
<dbReference type="STRING" id="29170.A0A368GL05"/>
<dbReference type="Pfam" id="PF03619">
    <property type="entry name" value="Solute_trans_a"/>
    <property type="match status" value="1"/>
</dbReference>
<feature type="transmembrane region" description="Helical" evidence="5">
    <location>
        <begin position="128"/>
        <end position="148"/>
    </location>
</feature>
<evidence type="ECO:0000313" key="7">
    <source>
        <dbReference type="Proteomes" id="UP000252519"/>
    </source>
</evidence>
<keyword evidence="3 5" id="KW-1133">Transmembrane helix</keyword>
<evidence type="ECO:0000256" key="5">
    <source>
        <dbReference type="SAM" id="Phobius"/>
    </source>
</evidence>
<organism evidence="6 7">
    <name type="scientific">Ancylostoma caninum</name>
    <name type="common">Dog hookworm</name>
    <dbReference type="NCBI Taxonomy" id="29170"/>
    <lineage>
        <taxon>Eukaryota</taxon>
        <taxon>Metazoa</taxon>
        <taxon>Ecdysozoa</taxon>
        <taxon>Nematoda</taxon>
        <taxon>Chromadorea</taxon>
        <taxon>Rhabditida</taxon>
        <taxon>Rhabditina</taxon>
        <taxon>Rhabditomorpha</taxon>
        <taxon>Strongyloidea</taxon>
        <taxon>Ancylostomatidae</taxon>
        <taxon>Ancylostomatinae</taxon>
        <taxon>Ancylostoma</taxon>
    </lineage>
</organism>
<reference evidence="6 7" key="1">
    <citation type="submission" date="2014-10" db="EMBL/GenBank/DDBJ databases">
        <title>Draft genome of the hookworm Ancylostoma caninum.</title>
        <authorList>
            <person name="Mitreva M."/>
        </authorList>
    </citation>
    <scope>NUCLEOTIDE SEQUENCE [LARGE SCALE GENOMIC DNA]</scope>
    <source>
        <strain evidence="6 7">Baltimore</strain>
    </source>
</reference>
<feature type="transmembrane region" description="Helical" evidence="5">
    <location>
        <begin position="201"/>
        <end position="225"/>
    </location>
</feature>
<comment type="subcellular location">
    <subcellularLocation>
        <location evidence="1">Membrane</location>
        <topology evidence="1">Multi-pass membrane protein</topology>
    </subcellularLocation>
</comment>
<evidence type="ECO:0000256" key="4">
    <source>
        <dbReference type="ARBA" id="ARBA00023136"/>
    </source>
</evidence>
<keyword evidence="7" id="KW-1185">Reference proteome</keyword>
<dbReference type="EMBL" id="JOJR01000113">
    <property type="protein sequence ID" value="RCN45046.1"/>
    <property type="molecule type" value="Genomic_DNA"/>
</dbReference>
<accession>A0A368GL05</accession>
<dbReference type="OrthoDB" id="5832279at2759"/>
<feature type="transmembrane region" description="Helical" evidence="5">
    <location>
        <begin position="6"/>
        <end position="29"/>
    </location>
</feature>
<evidence type="ECO:0000256" key="3">
    <source>
        <dbReference type="ARBA" id="ARBA00022989"/>
    </source>
</evidence>
<dbReference type="GO" id="GO:0016020">
    <property type="term" value="C:membrane"/>
    <property type="evidence" value="ECO:0007669"/>
    <property type="project" value="UniProtKB-SubCell"/>
</dbReference>
<dbReference type="InterPro" id="IPR005178">
    <property type="entry name" value="Ostalpha/TMEM184C"/>
</dbReference>
<keyword evidence="4 5" id="KW-0472">Membrane</keyword>
<evidence type="ECO:0000256" key="2">
    <source>
        <dbReference type="ARBA" id="ARBA00022692"/>
    </source>
</evidence>
<keyword evidence="2 5" id="KW-0812">Transmembrane</keyword>
<dbReference type="AlphaFoldDB" id="A0A368GL05"/>
<proteinExistence type="predicted"/>
<sequence>MLAPRTSLIMTALGILYYLMCLFVIVSLCRHLFGGRSSFSNSLQFESRPIDFRSPPFCCLLPFLPTAESSEKNIRRLEWLVLQAPVVRAIIIVSDIIAVAEMREEAKLEEVKQEGIISVLRFLRYSDIFSVGSLLLAIFGVHTLARVTSNKLSEYCFMTVFRFVDVSLLFFSAQQPMIFQNILLRFDLIKCGPLLTAQENATFVCNFVTICEMFILCLLATLLLAPRRNAMFDSYRLLKTPSSLRDTEESELGDHEIGLEFSSNDHA</sequence>